<dbReference type="PANTHER" id="PTHR43243">
    <property type="entry name" value="INNER MEMBRANE TRANSPORTER YGJI-RELATED"/>
    <property type="match status" value="1"/>
</dbReference>
<evidence type="ECO:0008006" key="4">
    <source>
        <dbReference type="Google" id="ProtNLM"/>
    </source>
</evidence>
<evidence type="ECO:0000313" key="3">
    <source>
        <dbReference type="Proteomes" id="UP000014760"/>
    </source>
</evidence>
<dbReference type="OrthoDB" id="6282039at2759"/>
<protein>
    <recommendedName>
        <fullName evidence="4">Amino acid permease/ SLC12A domain-containing protein</fullName>
    </recommendedName>
</protein>
<sequence length="228" mass="23982">MDAPEPGGGTGGAGFSRFSFADLDNFKGRLLRTKTIISQTSVDEDDRTRSTSDDDGQELQKVLSTFDLVSLGVGSCCGTGMYVVAGLVARNVAGPGVILSFIIAALASILSGKKCGKGATRYATYNANRSTVVPLISALSELHGACSLKGIMIQLNAIEVMHGPVCIVYASHIGSDDSAPRCIMGCVQSSCTWLQDEIDDAERRLLANIARKNLASGEREMLPFIGTG</sequence>
<reference evidence="1 3" key="2">
    <citation type="journal article" date="2013" name="Nature">
        <title>Insights into bilaterian evolution from three spiralian genomes.</title>
        <authorList>
            <person name="Simakov O."/>
            <person name="Marletaz F."/>
            <person name="Cho S.J."/>
            <person name="Edsinger-Gonzales E."/>
            <person name="Havlak P."/>
            <person name="Hellsten U."/>
            <person name="Kuo D.H."/>
            <person name="Larsson T."/>
            <person name="Lv J."/>
            <person name="Arendt D."/>
            <person name="Savage R."/>
            <person name="Osoegawa K."/>
            <person name="de Jong P."/>
            <person name="Grimwood J."/>
            <person name="Chapman J.A."/>
            <person name="Shapiro H."/>
            <person name="Aerts A."/>
            <person name="Otillar R.P."/>
            <person name="Terry A.Y."/>
            <person name="Boore J.L."/>
            <person name="Grigoriev I.V."/>
            <person name="Lindberg D.R."/>
            <person name="Seaver E.C."/>
            <person name="Weisblat D.A."/>
            <person name="Putnam N.H."/>
            <person name="Rokhsar D.S."/>
        </authorList>
    </citation>
    <scope>NUCLEOTIDE SEQUENCE</scope>
    <source>
        <strain evidence="1 3">I ESC-2004</strain>
    </source>
</reference>
<dbReference type="HOGENOM" id="CLU_1215785_0_0_1"/>
<gene>
    <name evidence="1" type="ORF">CAPTEDRAFT_216664</name>
</gene>
<evidence type="ECO:0000313" key="2">
    <source>
        <dbReference type="EnsemblMetazoa" id="CapteP216664"/>
    </source>
</evidence>
<dbReference type="PANTHER" id="PTHR43243:SF17">
    <property type="entry name" value="CATIONIC AMINO ACID TRANSPORTER-RELATED"/>
    <property type="match status" value="1"/>
</dbReference>
<dbReference type="Gene3D" id="1.20.1740.10">
    <property type="entry name" value="Amino acid/polyamine transporter I"/>
    <property type="match status" value="1"/>
</dbReference>
<reference evidence="3" key="1">
    <citation type="submission" date="2012-12" db="EMBL/GenBank/DDBJ databases">
        <authorList>
            <person name="Hellsten U."/>
            <person name="Grimwood J."/>
            <person name="Chapman J.A."/>
            <person name="Shapiro H."/>
            <person name="Aerts A."/>
            <person name="Otillar R.P."/>
            <person name="Terry A.Y."/>
            <person name="Boore J.L."/>
            <person name="Simakov O."/>
            <person name="Marletaz F."/>
            <person name="Cho S.-J."/>
            <person name="Edsinger-Gonzales E."/>
            <person name="Havlak P."/>
            <person name="Kuo D.-H."/>
            <person name="Larsson T."/>
            <person name="Lv J."/>
            <person name="Arendt D."/>
            <person name="Savage R."/>
            <person name="Osoegawa K."/>
            <person name="de Jong P."/>
            <person name="Lindberg D.R."/>
            <person name="Seaver E.C."/>
            <person name="Weisblat D.A."/>
            <person name="Putnam N.H."/>
            <person name="Grigoriev I.V."/>
            <person name="Rokhsar D.S."/>
        </authorList>
    </citation>
    <scope>NUCLEOTIDE SEQUENCE</scope>
    <source>
        <strain evidence="3">I ESC-2004</strain>
    </source>
</reference>
<dbReference type="STRING" id="283909.R7TGK6"/>
<proteinExistence type="predicted"/>
<dbReference type="EnsemblMetazoa" id="CapteT216664">
    <property type="protein sequence ID" value="CapteP216664"/>
    <property type="gene ID" value="CapteG216664"/>
</dbReference>
<organism evidence="1">
    <name type="scientific">Capitella teleta</name>
    <name type="common">Polychaete worm</name>
    <dbReference type="NCBI Taxonomy" id="283909"/>
    <lineage>
        <taxon>Eukaryota</taxon>
        <taxon>Metazoa</taxon>
        <taxon>Spiralia</taxon>
        <taxon>Lophotrochozoa</taxon>
        <taxon>Annelida</taxon>
        <taxon>Polychaeta</taxon>
        <taxon>Sedentaria</taxon>
        <taxon>Scolecida</taxon>
        <taxon>Capitellidae</taxon>
        <taxon>Capitella</taxon>
    </lineage>
</organism>
<dbReference type="AlphaFoldDB" id="R7TGK6"/>
<keyword evidence="3" id="KW-1185">Reference proteome</keyword>
<dbReference type="EMBL" id="KB310806">
    <property type="protein sequence ID" value="ELT90711.1"/>
    <property type="molecule type" value="Genomic_DNA"/>
</dbReference>
<reference evidence="2" key="3">
    <citation type="submission" date="2015-06" db="UniProtKB">
        <authorList>
            <consortium name="EnsemblMetazoa"/>
        </authorList>
    </citation>
    <scope>IDENTIFICATION</scope>
</reference>
<accession>R7TGK6</accession>
<evidence type="ECO:0000313" key="1">
    <source>
        <dbReference type="EMBL" id="ELT90711.1"/>
    </source>
</evidence>
<dbReference type="EMBL" id="AMQN01014206">
    <property type="status" value="NOT_ANNOTATED_CDS"/>
    <property type="molecule type" value="Genomic_DNA"/>
</dbReference>
<dbReference type="GO" id="GO:0015171">
    <property type="term" value="F:amino acid transmembrane transporter activity"/>
    <property type="evidence" value="ECO:0007669"/>
    <property type="project" value="TreeGrafter"/>
</dbReference>
<dbReference type="Proteomes" id="UP000014760">
    <property type="component" value="Unassembled WGS sequence"/>
</dbReference>
<dbReference type="GO" id="GO:0005886">
    <property type="term" value="C:plasma membrane"/>
    <property type="evidence" value="ECO:0007669"/>
    <property type="project" value="TreeGrafter"/>
</dbReference>
<name>R7TGK6_CAPTE</name>